<evidence type="ECO:0000313" key="3">
    <source>
        <dbReference type="EMBL" id="MXV17908.1"/>
    </source>
</evidence>
<keyword evidence="1" id="KW-0812">Transmembrane</keyword>
<comment type="caution">
    <text evidence="3">The sequence shown here is derived from an EMBL/GenBank/DDBJ whole genome shotgun (WGS) entry which is preliminary data.</text>
</comment>
<protein>
    <submittedName>
        <fullName evidence="3">DUF4349 domain-containing protein</fullName>
    </submittedName>
</protein>
<organism evidence="3 4">
    <name type="scientific">Hufsiella ginkgonis</name>
    <dbReference type="NCBI Taxonomy" id="2695274"/>
    <lineage>
        <taxon>Bacteria</taxon>
        <taxon>Pseudomonadati</taxon>
        <taxon>Bacteroidota</taxon>
        <taxon>Sphingobacteriia</taxon>
        <taxon>Sphingobacteriales</taxon>
        <taxon>Sphingobacteriaceae</taxon>
        <taxon>Hufsiella</taxon>
    </lineage>
</organism>
<dbReference type="InterPro" id="IPR025645">
    <property type="entry name" value="DUF4349"/>
</dbReference>
<dbReference type="Proteomes" id="UP000451233">
    <property type="component" value="Unassembled WGS sequence"/>
</dbReference>
<evidence type="ECO:0000313" key="4">
    <source>
        <dbReference type="Proteomes" id="UP000451233"/>
    </source>
</evidence>
<dbReference type="AlphaFoldDB" id="A0A7K1Y470"/>
<sequence>MCGGSAAVHEKQVAYSTLSVTFYSRSIAVETGKGFGYQVMGALRQGWDFMLDLVFALISIWPLIIALLAGFFLLRRWRRSRKPVKPAAS</sequence>
<keyword evidence="1" id="KW-0472">Membrane</keyword>
<feature type="domain" description="DUF4349" evidence="2">
    <location>
        <begin position="10"/>
        <end position="73"/>
    </location>
</feature>
<name>A0A7K1Y470_9SPHI</name>
<feature type="transmembrane region" description="Helical" evidence="1">
    <location>
        <begin position="53"/>
        <end position="74"/>
    </location>
</feature>
<accession>A0A7K1Y470</accession>
<dbReference type="Pfam" id="PF14257">
    <property type="entry name" value="DUF4349"/>
    <property type="match status" value="1"/>
</dbReference>
<proteinExistence type="predicted"/>
<keyword evidence="1" id="KW-1133">Transmembrane helix</keyword>
<keyword evidence="4" id="KW-1185">Reference proteome</keyword>
<evidence type="ECO:0000256" key="1">
    <source>
        <dbReference type="SAM" id="Phobius"/>
    </source>
</evidence>
<gene>
    <name evidence="3" type="ORF">GS398_21610</name>
</gene>
<reference evidence="3 4" key="1">
    <citation type="submission" date="2019-11" db="EMBL/GenBank/DDBJ databases">
        <title>Pedobacter sp. HMF7056 Genome sequencing and assembly.</title>
        <authorList>
            <person name="Kang H."/>
            <person name="Kim H."/>
            <person name="Joh K."/>
        </authorList>
    </citation>
    <scope>NUCLEOTIDE SEQUENCE [LARGE SCALE GENOMIC DNA]</scope>
    <source>
        <strain evidence="3 4">HMF7056</strain>
    </source>
</reference>
<evidence type="ECO:0000259" key="2">
    <source>
        <dbReference type="Pfam" id="PF14257"/>
    </source>
</evidence>
<dbReference type="EMBL" id="WVHS01000007">
    <property type="protein sequence ID" value="MXV17908.1"/>
    <property type="molecule type" value="Genomic_DNA"/>
</dbReference>